<proteinExistence type="predicted"/>
<name>A0AB38RPQ1_RHOSG</name>
<dbReference type="EMBL" id="CP096567">
    <property type="protein sequence ID" value="UPU46735.1"/>
    <property type="molecule type" value="Genomic_DNA"/>
</dbReference>
<reference evidence="3" key="1">
    <citation type="journal article" date="2022" name="Environ. Microbiol.">
        <title>Functional analysis, diversity, and distribution of carbendazim hydrolases MheI and CbmA, responsible for the initial step in carbendazim degradation.</title>
        <authorList>
            <person name="Zhang M."/>
            <person name="Bai X."/>
            <person name="Li Q."/>
            <person name="Zhang L."/>
            <person name="Zhu Q."/>
            <person name="Gao S."/>
            <person name="Ke Z."/>
            <person name="Jiang M."/>
            <person name="Hu J."/>
            <person name="Qiu J."/>
            <person name="Hong Q."/>
        </authorList>
    </citation>
    <scope>NUCLEOTIDE SEQUENCE [LARGE SCALE GENOMIC DNA]</scope>
    <source>
        <strain evidence="3">djl-6</strain>
    </source>
</reference>
<evidence type="ECO:0000256" key="1">
    <source>
        <dbReference type="SAM" id="Phobius"/>
    </source>
</evidence>
<keyword evidence="2" id="KW-0614">Plasmid</keyword>
<keyword evidence="1" id="KW-1133">Transmembrane helix</keyword>
<organism evidence="2 3">
    <name type="scientific">Rhodococcus qingshengii JCM 15477</name>
    <dbReference type="NCBI Taxonomy" id="1303681"/>
    <lineage>
        <taxon>Bacteria</taxon>
        <taxon>Bacillati</taxon>
        <taxon>Actinomycetota</taxon>
        <taxon>Actinomycetes</taxon>
        <taxon>Mycobacteriales</taxon>
        <taxon>Nocardiaceae</taxon>
        <taxon>Rhodococcus</taxon>
        <taxon>Rhodococcus erythropolis group</taxon>
    </lineage>
</organism>
<dbReference type="AlphaFoldDB" id="A0AB38RPQ1"/>
<geneLocation type="plasmid" evidence="2 3">
    <name>pdjl-6-4</name>
</geneLocation>
<keyword evidence="1" id="KW-0472">Membrane</keyword>
<protein>
    <submittedName>
        <fullName evidence="2">Uncharacterized protein</fullName>
    </submittedName>
</protein>
<keyword evidence="1" id="KW-0812">Transmembrane</keyword>
<gene>
    <name evidence="2" type="ORF">M0639_31505</name>
</gene>
<keyword evidence="3" id="KW-1185">Reference proteome</keyword>
<accession>A0AB38RPQ1</accession>
<dbReference type="RefSeq" id="WP_248671244.1">
    <property type="nucleotide sequence ID" value="NZ_CP096567.1"/>
</dbReference>
<evidence type="ECO:0000313" key="2">
    <source>
        <dbReference type="EMBL" id="UPU46735.1"/>
    </source>
</evidence>
<feature type="transmembrane region" description="Helical" evidence="1">
    <location>
        <begin position="70"/>
        <end position="96"/>
    </location>
</feature>
<evidence type="ECO:0000313" key="3">
    <source>
        <dbReference type="Proteomes" id="UP000831484"/>
    </source>
</evidence>
<sequence>MTFRAQEPDVVIVAGTPSRSHPDSPTLAMLMLMPPVPEFTLPGAAGVIPVPLTLVQYNSRPPVVTKLSPLLVAVTGVAVAGLIVVDAAAILDAAMVNAAAARRAQRPCRALCVMTGDAPFCRIPLG</sequence>
<dbReference type="Proteomes" id="UP000831484">
    <property type="component" value="Plasmid pdjl-6-4"/>
</dbReference>